<evidence type="ECO:0000256" key="1">
    <source>
        <dbReference type="SAM" id="Phobius"/>
    </source>
</evidence>
<feature type="transmembrane region" description="Helical" evidence="1">
    <location>
        <begin position="187"/>
        <end position="205"/>
    </location>
</feature>
<sequence length="301" mass="30740">MATDPAARPASRERGLPAPALIPIAGLVWWVTGFLPWILSGLGHDVLSRLGTPLAAVPLFTGHVSELLVGSGVGGLTAGFVPLLGRGRRASRIAAVAAGVTLTVMIVVMQSRSALGGTDGRVLDGLTALVVLVSVVALAIGLLATAGRAGIGIAGAALAGAAPVWLPAVLSQVGLDGPGAFQHVTDVARWVGAAMLAASLATIGLRRVARLVWWPVAIVLAWIVSPTVTAAAYIEPMLRPGMGLPDMLGEHLSATLDVWRMAASPGVRPLTPWIVAIVAGVVISLVLDRVRAKDHPVPAEP</sequence>
<dbReference type="RefSeq" id="WP_232399909.1">
    <property type="nucleotide sequence ID" value="NZ_CP102173.1"/>
</dbReference>
<keyword evidence="1" id="KW-1133">Transmembrane helix</keyword>
<evidence type="ECO:0000313" key="3">
    <source>
        <dbReference type="Proteomes" id="UP001316184"/>
    </source>
</evidence>
<name>A0ABY5M5Z9_9ACTN</name>
<feature type="transmembrane region" description="Helical" evidence="1">
    <location>
        <begin position="125"/>
        <end position="144"/>
    </location>
</feature>
<organism evidence="2 3">
    <name type="scientific">Aeromicrobium wangtongii</name>
    <dbReference type="NCBI Taxonomy" id="2969247"/>
    <lineage>
        <taxon>Bacteria</taxon>
        <taxon>Bacillati</taxon>
        <taxon>Actinomycetota</taxon>
        <taxon>Actinomycetes</taxon>
        <taxon>Propionibacteriales</taxon>
        <taxon>Nocardioidaceae</taxon>
        <taxon>Aeromicrobium</taxon>
    </lineage>
</organism>
<gene>
    <name evidence="2" type="ORF">NQV15_11040</name>
</gene>
<reference evidence="2 3" key="1">
    <citation type="submission" date="2022-08" db="EMBL/GenBank/DDBJ databases">
        <title>novel species in genus Aeromicrobium.</title>
        <authorList>
            <person name="Ye L."/>
        </authorList>
    </citation>
    <scope>NUCLEOTIDE SEQUENCE [LARGE SCALE GENOMIC DNA]</scope>
    <source>
        <strain evidence="3">zg-Y1379</strain>
    </source>
</reference>
<proteinExistence type="predicted"/>
<feature type="transmembrane region" description="Helical" evidence="1">
    <location>
        <begin position="270"/>
        <end position="287"/>
    </location>
</feature>
<keyword evidence="3" id="KW-1185">Reference proteome</keyword>
<feature type="transmembrane region" description="Helical" evidence="1">
    <location>
        <begin position="212"/>
        <end position="234"/>
    </location>
</feature>
<feature type="transmembrane region" description="Helical" evidence="1">
    <location>
        <begin position="20"/>
        <end position="39"/>
    </location>
</feature>
<protein>
    <recommendedName>
        <fullName evidence="4">Integral membrane protein</fullName>
    </recommendedName>
</protein>
<feature type="transmembrane region" description="Helical" evidence="1">
    <location>
        <begin position="151"/>
        <end position="175"/>
    </location>
</feature>
<keyword evidence="1" id="KW-0812">Transmembrane</keyword>
<accession>A0ABY5M5Z9</accession>
<keyword evidence="1" id="KW-0472">Membrane</keyword>
<feature type="transmembrane region" description="Helical" evidence="1">
    <location>
        <begin position="93"/>
        <end position="113"/>
    </location>
</feature>
<dbReference type="EMBL" id="CP102173">
    <property type="protein sequence ID" value="UUP12389.1"/>
    <property type="molecule type" value="Genomic_DNA"/>
</dbReference>
<evidence type="ECO:0008006" key="4">
    <source>
        <dbReference type="Google" id="ProtNLM"/>
    </source>
</evidence>
<evidence type="ECO:0000313" key="2">
    <source>
        <dbReference type="EMBL" id="UUP12389.1"/>
    </source>
</evidence>
<feature type="transmembrane region" description="Helical" evidence="1">
    <location>
        <begin position="59"/>
        <end position="81"/>
    </location>
</feature>
<dbReference type="Proteomes" id="UP001316184">
    <property type="component" value="Chromosome"/>
</dbReference>